<dbReference type="Pfam" id="PF00270">
    <property type="entry name" value="DEAD"/>
    <property type="match status" value="1"/>
</dbReference>
<dbReference type="FunFam" id="3.40.50.300:FF:000364">
    <property type="entry name" value="ATP-dependent RNA helicase DDX6"/>
    <property type="match status" value="1"/>
</dbReference>
<dbReference type="InterPro" id="IPR000629">
    <property type="entry name" value="RNA-helicase_DEAD-box_CS"/>
</dbReference>
<feature type="region of interest" description="Disordered" evidence="27">
    <location>
        <begin position="1214"/>
        <end position="1239"/>
    </location>
</feature>
<keyword evidence="9" id="KW-0547">Nucleotide-binding</keyword>
<accession>A0A9W4MZU8</accession>
<dbReference type="GO" id="GO:0000724">
    <property type="term" value="P:double-strand break repair via homologous recombination"/>
    <property type="evidence" value="ECO:0007669"/>
    <property type="project" value="TreeGrafter"/>
</dbReference>
<dbReference type="InterPro" id="IPR027417">
    <property type="entry name" value="P-loop_NTPase"/>
</dbReference>
<dbReference type="FunFam" id="3.40.50.300:FF:000114">
    <property type="entry name" value="ATP-dependent RNA helicase DDX6"/>
    <property type="match status" value="1"/>
</dbReference>
<keyword evidence="8" id="KW-0507">mRNA processing</keyword>
<keyword evidence="17 26" id="KW-0175">Coiled coil</keyword>
<keyword evidence="19" id="KW-0234">DNA repair</keyword>
<dbReference type="PROSITE" id="PS00039">
    <property type="entry name" value="DEAD_ATP_HELICASE"/>
    <property type="match status" value="1"/>
</dbReference>
<dbReference type="Pfam" id="PF00271">
    <property type="entry name" value="Helicase_C"/>
    <property type="match status" value="1"/>
</dbReference>
<dbReference type="PROSITE" id="PS51194">
    <property type="entry name" value="HELICASE_CTER"/>
    <property type="match status" value="1"/>
</dbReference>
<evidence type="ECO:0000259" key="28">
    <source>
        <dbReference type="PROSITE" id="PS51192"/>
    </source>
</evidence>
<proteinExistence type="inferred from homology"/>
<name>A0A9W4MZU8_PENOL</name>
<dbReference type="GO" id="GO:0030915">
    <property type="term" value="C:Smc5-Smc6 complex"/>
    <property type="evidence" value="ECO:0007669"/>
    <property type="project" value="TreeGrafter"/>
</dbReference>
<evidence type="ECO:0000256" key="19">
    <source>
        <dbReference type="ARBA" id="ARBA00023204"/>
    </source>
</evidence>
<keyword evidence="13" id="KW-0509">mRNA transport</keyword>
<comment type="catalytic activity">
    <reaction evidence="24">
        <text>ATP + H2O = ADP + phosphate + H(+)</text>
        <dbReference type="Rhea" id="RHEA:13065"/>
        <dbReference type="ChEBI" id="CHEBI:15377"/>
        <dbReference type="ChEBI" id="CHEBI:15378"/>
        <dbReference type="ChEBI" id="CHEBI:30616"/>
        <dbReference type="ChEBI" id="CHEBI:43474"/>
        <dbReference type="ChEBI" id="CHEBI:456216"/>
        <dbReference type="EC" id="3.6.4.13"/>
    </reaction>
</comment>
<evidence type="ECO:0000256" key="23">
    <source>
        <dbReference type="ARBA" id="ARBA00040448"/>
    </source>
</evidence>
<feature type="coiled-coil region" evidence="26">
    <location>
        <begin position="722"/>
        <end position="849"/>
    </location>
</feature>
<evidence type="ECO:0000256" key="20">
    <source>
        <dbReference type="ARBA" id="ARBA00023242"/>
    </source>
</evidence>
<keyword evidence="32" id="KW-1185">Reference proteome</keyword>
<keyword evidence="20" id="KW-0539">Nucleus</keyword>
<dbReference type="GO" id="GO:0003684">
    <property type="term" value="F:damaged DNA binding"/>
    <property type="evidence" value="ECO:0007669"/>
    <property type="project" value="TreeGrafter"/>
</dbReference>
<dbReference type="GO" id="GO:0051028">
    <property type="term" value="P:mRNA transport"/>
    <property type="evidence" value="ECO:0007669"/>
    <property type="project" value="UniProtKB-KW"/>
</dbReference>
<dbReference type="GO" id="GO:0003723">
    <property type="term" value="F:RNA binding"/>
    <property type="evidence" value="ECO:0007669"/>
    <property type="project" value="UniProtKB-KW"/>
</dbReference>
<dbReference type="GO" id="GO:0016887">
    <property type="term" value="F:ATP hydrolysis activity"/>
    <property type="evidence" value="ECO:0007669"/>
    <property type="project" value="InterPro"/>
</dbReference>
<evidence type="ECO:0000256" key="1">
    <source>
        <dbReference type="ARBA" id="ARBA00004123"/>
    </source>
</evidence>
<evidence type="ECO:0000256" key="2">
    <source>
        <dbReference type="ARBA" id="ARBA00004201"/>
    </source>
</evidence>
<evidence type="ECO:0000256" key="11">
    <source>
        <dbReference type="ARBA" id="ARBA00022801"/>
    </source>
</evidence>
<reference evidence="31" key="1">
    <citation type="submission" date="2021-07" db="EMBL/GenBank/DDBJ databases">
        <authorList>
            <person name="Branca A.L. A."/>
        </authorList>
    </citation>
    <scope>NUCLEOTIDE SEQUENCE</scope>
</reference>
<dbReference type="PANTHER" id="PTHR19306:SF6">
    <property type="entry name" value="STRUCTURAL MAINTENANCE OF CHROMOSOMES PROTEIN 6"/>
    <property type="match status" value="1"/>
</dbReference>
<protein>
    <recommendedName>
        <fullName evidence="22">ATP-dependent RNA helicase DHH1</fullName>
        <ecNumber evidence="5">3.6.4.13</ecNumber>
    </recommendedName>
    <alternativeName>
        <fullName evidence="23">ATP-dependent RNA helicase dhh1</fullName>
    </alternativeName>
</protein>
<dbReference type="EMBL" id="CAJVOS010000042">
    <property type="protein sequence ID" value="CAG8190194.1"/>
    <property type="molecule type" value="Genomic_DNA"/>
</dbReference>
<dbReference type="InterPro" id="IPR014001">
    <property type="entry name" value="Helicase_ATP-bd"/>
</dbReference>
<feature type="region of interest" description="Disordered" evidence="27">
    <location>
        <begin position="1"/>
        <end position="39"/>
    </location>
</feature>
<dbReference type="PANTHER" id="PTHR19306">
    <property type="entry name" value="STRUCTURAL MAINTENANCE OF CHROMOSOMES 5,6 SMC5, SMC6"/>
    <property type="match status" value="1"/>
</dbReference>
<evidence type="ECO:0000256" key="16">
    <source>
        <dbReference type="ARBA" id="ARBA00022884"/>
    </source>
</evidence>
<dbReference type="InterPro" id="IPR001650">
    <property type="entry name" value="Helicase_C-like"/>
</dbReference>
<dbReference type="SMART" id="SM00490">
    <property type="entry name" value="HELICc"/>
    <property type="match status" value="1"/>
</dbReference>
<evidence type="ECO:0000256" key="26">
    <source>
        <dbReference type="SAM" id="Coils"/>
    </source>
</evidence>
<keyword evidence="16" id="KW-0694">RNA-binding</keyword>
<feature type="region of interest" description="Disordered" evidence="27">
    <location>
        <begin position="1622"/>
        <end position="1705"/>
    </location>
</feature>
<feature type="domain" description="DEAD-box RNA helicase Q" evidence="30">
    <location>
        <begin position="1244"/>
        <end position="1272"/>
    </location>
</feature>
<evidence type="ECO:0000256" key="5">
    <source>
        <dbReference type="ARBA" id="ARBA00012552"/>
    </source>
</evidence>
<evidence type="ECO:0000313" key="31">
    <source>
        <dbReference type="EMBL" id="CAG8190194.1"/>
    </source>
</evidence>
<keyword evidence="14" id="KW-0067">ATP-binding</keyword>
<dbReference type="GO" id="GO:0005524">
    <property type="term" value="F:ATP binding"/>
    <property type="evidence" value="ECO:0007669"/>
    <property type="project" value="UniProtKB-KW"/>
</dbReference>
<evidence type="ECO:0000256" key="15">
    <source>
        <dbReference type="ARBA" id="ARBA00022845"/>
    </source>
</evidence>
<keyword evidence="13" id="KW-0813">Transport</keyword>
<comment type="similarity">
    <text evidence="4">Belongs to the SMC family. SMC6 subfamily.</text>
</comment>
<dbReference type="InterPro" id="IPR014014">
    <property type="entry name" value="RNA_helicase_DEAD_Q_motif"/>
</dbReference>
<dbReference type="PROSITE" id="PS51192">
    <property type="entry name" value="HELICASE_ATP_BIND_1"/>
    <property type="match status" value="1"/>
</dbReference>
<comment type="subcellular location">
    <subcellularLocation>
        <location evidence="3">Chromosome</location>
    </subcellularLocation>
    <subcellularLocation>
        <location evidence="2">Cytoplasm</location>
        <location evidence="2">P-body</location>
    </subcellularLocation>
    <subcellularLocation>
        <location evidence="1">Nucleus</location>
    </subcellularLocation>
</comment>
<evidence type="ECO:0000256" key="9">
    <source>
        <dbReference type="ARBA" id="ARBA00022741"/>
    </source>
</evidence>
<comment type="similarity">
    <text evidence="21">Belongs to the DEAD box helicase family. DDX6/DHH1 subfamily.</text>
</comment>
<evidence type="ECO:0000313" key="32">
    <source>
        <dbReference type="Proteomes" id="UP001153618"/>
    </source>
</evidence>
<dbReference type="GO" id="GO:0003697">
    <property type="term" value="F:single-stranded DNA binding"/>
    <property type="evidence" value="ECO:0007669"/>
    <property type="project" value="TreeGrafter"/>
</dbReference>
<comment type="caution">
    <text evidence="31">The sequence shown here is derived from an EMBL/GenBank/DDBJ whole genome shotgun (WGS) entry which is preliminary data.</text>
</comment>
<keyword evidence="12" id="KW-0347">Helicase</keyword>
<feature type="coiled-coil region" evidence="26">
    <location>
        <begin position="249"/>
        <end position="388"/>
    </location>
</feature>
<evidence type="ECO:0000256" key="18">
    <source>
        <dbReference type="ARBA" id="ARBA00023172"/>
    </source>
</evidence>
<evidence type="ECO:0000256" key="4">
    <source>
        <dbReference type="ARBA" id="ARBA00006793"/>
    </source>
</evidence>
<evidence type="ECO:0000256" key="25">
    <source>
        <dbReference type="PROSITE-ProRule" id="PRU00552"/>
    </source>
</evidence>
<evidence type="ECO:0000256" key="7">
    <source>
        <dbReference type="ARBA" id="ARBA00022490"/>
    </source>
</evidence>
<dbReference type="Gene3D" id="3.40.50.300">
    <property type="entry name" value="P-loop containing nucleotide triphosphate hydrolases"/>
    <property type="match status" value="4"/>
</dbReference>
<keyword evidence="18" id="KW-0233">DNA recombination</keyword>
<dbReference type="GO" id="GO:0006417">
    <property type="term" value="P:regulation of translation"/>
    <property type="evidence" value="ECO:0007669"/>
    <property type="project" value="UniProtKB-KW"/>
</dbReference>
<evidence type="ECO:0000256" key="12">
    <source>
        <dbReference type="ARBA" id="ARBA00022806"/>
    </source>
</evidence>
<gene>
    <name evidence="31" type="ORF">POLS_LOCUS7214</name>
</gene>
<organism evidence="31 32">
    <name type="scientific">Penicillium olsonii</name>
    <dbReference type="NCBI Taxonomy" id="99116"/>
    <lineage>
        <taxon>Eukaryota</taxon>
        <taxon>Fungi</taxon>
        <taxon>Dikarya</taxon>
        <taxon>Ascomycota</taxon>
        <taxon>Pezizomycotina</taxon>
        <taxon>Eurotiomycetes</taxon>
        <taxon>Eurotiomycetidae</taxon>
        <taxon>Eurotiales</taxon>
        <taxon>Aspergillaceae</taxon>
        <taxon>Penicillium</taxon>
    </lineage>
</organism>
<evidence type="ECO:0000256" key="8">
    <source>
        <dbReference type="ARBA" id="ARBA00022664"/>
    </source>
</evidence>
<dbReference type="GO" id="GO:0006397">
    <property type="term" value="P:mRNA processing"/>
    <property type="evidence" value="ECO:0007669"/>
    <property type="project" value="UniProtKB-KW"/>
</dbReference>
<evidence type="ECO:0000256" key="21">
    <source>
        <dbReference type="ARBA" id="ARBA00038316"/>
    </source>
</evidence>
<feature type="compositionally biased region" description="Low complexity" evidence="27">
    <location>
        <begin position="25"/>
        <end position="34"/>
    </location>
</feature>
<feature type="domain" description="Helicase ATP-binding" evidence="28">
    <location>
        <begin position="1275"/>
        <end position="1445"/>
    </location>
</feature>
<keyword evidence="11" id="KW-0378">Hydrolase</keyword>
<keyword evidence="10" id="KW-0227">DNA damage</keyword>
<keyword evidence="6" id="KW-0158">Chromosome</keyword>
<evidence type="ECO:0000259" key="30">
    <source>
        <dbReference type="PROSITE" id="PS51195"/>
    </source>
</evidence>
<feature type="short sequence motif" description="Q motif" evidence="25">
    <location>
        <begin position="1244"/>
        <end position="1272"/>
    </location>
</feature>
<dbReference type="GO" id="GO:0010494">
    <property type="term" value="C:cytoplasmic stress granule"/>
    <property type="evidence" value="ECO:0007669"/>
    <property type="project" value="UniProtKB-ARBA"/>
</dbReference>
<dbReference type="Pfam" id="PF13476">
    <property type="entry name" value="AAA_23"/>
    <property type="match status" value="1"/>
</dbReference>
<evidence type="ECO:0000259" key="29">
    <source>
        <dbReference type="PROSITE" id="PS51194"/>
    </source>
</evidence>
<feature type="compositionally biased region" description="Low complexity" evidence="27">
    <location>
        <begin position="1694"/>
        <end position="1705"/>
    </location>
</feature>
<sequence>MKRAQESSDPDESDGSMSSKRQRTNSGSSNSSSSPVAAVDTLAVDEEELSDDELELRQTQIIQEKYSHQMDEVNVPAEHGILERVECYNFMCHDHFNVELGPLINFIVGKNGSGKSAILTAIVLCLGGKAAATNRGQSLKSFIKEGKENGTIIVRIKNQGDGAYLPDDFGKTIIVERHFTRSGASGFKIKAENGRIVSQKKADLDSITDYFSLQIDNPMNVLSQDMARQFLSTSSPADKYKFFVKGVQLEQLDQDYRLIEESVDGMEEKIRHQTEDLVNLENRKNEAKKKLEMSDKQNSLRQTLRNIRSQMAWAQVEEQERMLTDLTDSISAADQKIAGAQSELARFDEAFENVDNEIKDANEHAWRAALATEEAQESKAQIDNNMREALNSRSEISVCTMMLVYGLPFVFCLTIQTQQRNIKQLLDDTTARVQETEQKINREKERLAEASDGGYARKQDECDKAASAASAAKSEYEEHRNGAPALRSDGEDAERKLAEALRPLDTKKGEIREAENQLRNLNREGGARQTGYHQNMSLLLKAIQNETTFVNRPVGPIGHHVTLLQPKWSSILESVFGNTLTGFIVSSKRDSDILAAIMRRVNVMCPVFIGSDGNLDTTGKEPDSRFDTVLRILQIDNDMVRRQLIINHGIEQMLLMEHLEEASSVLFDGERPKNVKRCYSIDARDRRRGIHLTYSRGGEPSQSPVAGWTRGPRMKSDSALQISAQHDILADLKRQLGDLNQEATKAKSRVDACKRAIALHGRTENDLRYRVDRAEDHAEELKEALEKENAEDEINVLQLTLKDAEGEKEVHEGSFRDVEAAMAAKLEELKQIKREVASKTSDLNSCREKQGVAEDEKKLVQNKRRTILDEKNAAVALIENDQEARASTVQKQEQVRRRVAEYSEKASMVSPRVPVEEGETSQSLDAKLDRLHRDLDRYSAQYVATPWAQFLANWHRLGATREEIADAATRTENEYSRARLRVEEELFVARVGFTSLFWAKSNASQALKDTLHNRKKRWEIFRSHISSRAKAQFTYLLSERSFRGRLLTDHHNKLLDLQVEPDITKDDNTGRGAKTLSGGEKSFSQVCLLLSLWEAMGSPIRCLDEFDVYMDHINRKMAIDMLVSSVLTLWNKTDLLQMSAARRSIGRQFILITPGSKTDITISPDVIVKELAAPERGQATLNFPPSHSSSPPTSSTFAMADALAAQLSNTKLEPTQEQRLQDSLNLPPKDARPQTEDVTATKGLEFEDFYIKRELMMGIFEAGFEKPSPIQEETIPVALTGRDILARAKNGTGKTAAFVIPTLERINPKSTKTQALILVPTRELALQTSQVCKTLGKHLGINVMVTTGGTGLMDDIMRLNDAVHILVGTPGRVLDLASKGVADLSECPTFVMDEADKLLSPEFTPVIEQLLSFHPKDRQVMLFSATFPLIVKSFKDKHMRNPYEINLMDELTLRGITQYYAFVEEKQKVHCLNTLFSKLQINQSIIFCNSTNRVELLAKKITELGYSCFYSHARMLQQHRNRVFHDFRNGVCRNLVCSDLLTRGIDIQAVNVVINFDFPKNAETYLHRIGRSGRFGHLGLAINLINWEDRFNLYKIEQELGTEIQPIPQNIDKKLYVYDSPENIPRPISNPPPQSGAGSVNMNGDRQPRRQNHHGQHQHGQPGQYNNSRGRGSYRGRGQGQRRGPSNDNRMAFQQPQQPQQPQQS</sequence>
<evidence type="ECO:0000256" key="13">
    <source>
        <dbReference type="ARBA" id="ARBA00022816"/>
    </source>
</evidence>
<dbReference type="PROSITE" id="PS51195">
    <property type="entry name" value="Q_MOTIF"/>
    <property type="match status" value="1"/>
</dbReference>
<dbReference type="Proteomes" id="UP001153618">
    <property type="component" value="Unassembled WGS sequence"/>
</dbReference>
<feature type="compositionally biased region" description="Low complexity" evidence="27">
    <location>
        <begin position="1658"/>
        <end position="1671"/>
    </location>
</feature>
<dbReference type="GO" id="GO:0005634">
    <property type="term" value="C:nucleus"/>
    <property type="evidence" value="ECO:0007669"/>
    <property type="project" value="UniProtKB-SubCell"/>
</dbReference>
<dbReference type="GO" id="GO:0003724">
    <property type="term" value="F:RNA helicase activity"/>
    <property type="evidence" value="ECO:0007669"/>
    <property type="project" value="UniProtKB-EC"/>
</dbReference>
<dbReference type="CDD" id="cd18787">
    <property type="entry name" value="SF2_C_DEAD"/>
    <property type="match status" value="1"/>
</dbReference>
<evidence type="ECO:0000256" key="14">
    <source>
        <dbReference type="ARBA" id="ARBA00022840"/>
    </source>
</evidence>
<dbReference type="EC" id="3.6.4.13" evidence="5"/>
<dbReference type="SMART" id="SM00487">
    <property type="entry name" value="DEXDc"/>
    <property type="match status" value="1"/>
</dbReference>
<dbReference type="CDD" id="cd17940">
    <property type="entry name" value="DEADc_DDX6"/>
    <property type="match status" value="1"/>
</dbReference>
<dbReference type="SUPFAM" id="SSF52540">
    <property type="entry name" value="P-loop containing nucleoside triphosphate hydrolases"/>
    <property type="match status" value="3"/>
</dbReference>
<dbReference type="GO" id="GO:0035861">
    <property type="term" value="C:site of double-strand break"/>
    <property type="evidence" value="ECO:0007669"/>
    <property type="project" value="TreeGrafter"/>
</dbReference>
<evidence type="ECO:0000256" key="3">
    <source>
        <dbReference type="ARBA" id="ARBA00004286"/>
    </source>
</evidence>
<feature type="domain" description="Helicase C-terminal" evidence="29">
    <location>
        <begin position="1455"/>
        <end position="1615"/>
    </location>
</feature>
<evidence type="ECO:0000256" key="27">
    <source>
        <dbReference type="SAM" id="MobiDB-lite"/>
    </source>
</evidence>
<feature type="region of interest" description="Disordered" evidence="27">
    <location>
        <begin position="693"/>
        <end position="713"/>
    </location>
</feature>
<dbReference type="InterPro" id="IPR038729">
    <property type="entry name" value="Rad50/SbcC_AAA"/>
</dbReference>
<keyword evidence="7" id="KW-0963">Cytoplasm</keyword>
<evidence type="ECO:0000256" key="22">
    <source>
        <dbReference type="ARBA" id="ARBA00040210"/>
    </source>
</evidence>
<dbReference type="OrthoDB" id="10265785at2759"/>
<dbReference type="InterPro" id="IPR011545">
    <property type="entry name" value="DEAD/DEAH_box_helicase_dom"/>
</dbReference>
<evidence type="ECO:0000256" key="24">
    <source>
        <dbReference type="ARBA" id="ARBA00047984"/>
    </source>
</evidence>
<feature type="compositionally biased region" description="Basic and acidic residues" evidence="27">
    <location>
        <begin position="444"/>
        <end position="464"/>
    </location>
</feature>
<evidence type="ECO:0000256" key="6">
    <source>
        <dbReference type="ARBA" id="ARBA00022454"/>
    </source>
</evidence>
<feature type="region of interest" description="Disordered" evidence="27">
    <location>
        <begin position="444"/>
        <end position="492"/>
    </location>
</feature>
<evidence type="ECO:0000256" key="17">
    <source>
        <dbReference type="ARBA" id="ARBA00023054"/>
    </source>
</evidence>
<evidence type="ECO:0000256" key="10">
    <source>
        <dbReference type="ARBA" id="ARBA00022763"/>
    </source>
</evidence>
<dbReference type="GO" id="GO:0000932">
    <property type="term" value="C:P-body"/>
    <property type="evidence" value="ECO:0007669"/>
    <property type="project" value="UniProtKB-SubCell"/>
</dbReference>
<keyword evidence="15" id="KW-0810">Translation regulation</keyword>